<dbReference type="InterPro" id="IPR000884">
    <property type="entry name" value="TSP1_rpt"/>
</dbReference>
<keyword evidence="3" id="KW-1015">Disulfide bond</keyword>
<dbReference type="SMART" id="SM00209">
    <property type="entry name" value="TSP1"/>
    <property type="match status" value="10"/>
</dbReference>
<accession>A0ABM4C675</accession>
<dbReference type="Pfam" id="PF00090">
    <property type="entry name" value="TSP_1"/>
    <property type="match status" value="7"/>
</dbReference>
<dbReference type="RefSeq" id="XP_065657088.1">
    <property type="nucleotide sequence ID" value="XM_065801016.1"/>
</dbReference>
<dbReference type="InterPro" id="IPR036465">
    <property type="entry name" value="vWFA_dom_sf"/>
</dbReference>
<gene>
    <name evidence="8" type="primary">LOC100210856</name>
</gene>
<dbReference type="InterPro" id="IPR036383">
    <property type="entry name" value="TSP1_rpt_sf"/>
</dbReference>
<dbReference type="InterPro" id="IPR051216">
    <property type="entry name" value="Teneurin"/>
</dbReference>
<keyword evidence="7" id="KW-1185">Reference proteome</keyword>
<organism evidence="7 8">
    <name type="scientific">Hydra vulgaris</name>
    <name type="common">Hydra</name>
    <name type="synonym">Hydra attenuata</name>
    <dbReference type="NCBI Taxonomy" id="6087"/>
    <lineage>
        <taxon>Eukaryota</taxon>
        <taxon>Metazoa</taxon>
        <taxon>Cnidaria</taxon>
        <taxon>Hydrozoa</taxon>
        <taxon>Hydroidolina</taxon>
        <taxon>Anthoathecata</taxon>
        <taxon>Aplanulata</taxon>
        <taxon>Hydridae</taxon>
        <taxon>Hydra</taxon>
    </lineage>
</organism>
<keyword evidence="2" id="KW-0677">Repeat</keyword>
<protein>
    <submittedName>
        <fullName evidence="8">Uncharacterized protein LOC100210856 isoform X48</fullName>
    </submittedName>
</protein>
<feature type="domain" description="MAM" evidence="5">
    <location>
        <begin position="664"/>
        <end position="830"/>
    </location>
</feature>
<dbReference type="PROSITE" id="PS50092">
    <property type="entry name" value="TSP1"/>
    <property type="match status" value="9"/>
</dbReference>
<dbReference type="Gene3D" id="3.40.50.410">
    <property type="entry name" value="von Willebrand factor, type A domain"/>
    <property type="match status" value="1"/>
</dbReference>
<dbReference type="Proteomes" id="UP001652625">
    <property type="component" value="Chromosome 07"/>
</dbReference>
<dbReference type="Gene3D" id="2.20.100.10">
    <property type="entry name" value="Thrombospondin type-1 (TSP1) repeat"/>
    <property type="match status" value="8"/>
</dbReference>
<dbReference type="PROSITE" id="PS50234">
    <property type="entry name" value="VWFA"/>
    <property type="match status" value="1"/>
</dbReference>
<feature type="signal peptide" evidence="4">
    <location>
        <begin position="1"/>
        <end position="24"/>
    </location>
</feature>
<sequence length="2952" mass="308125">MLIMGLSSISLIFVFCIILKVCNADIIFYTCNFEQGRLCPQLSTQNNVWKVNQYATPEDGTGPSQGADGSIWYIYFDSTNAQSGSLVYTQDTTLPSTTIVLSFKVHAYGANCVKFNVLFKDTSGAVINVSNPIVLYNQLQTSYASPYTLYTFNMTSSFQKIEFVATSNGVQANYAIDDISLTAVTTCSSFCHPNATCLSENCVCNSGFTGDGVNNCTATCPVACNSNATCEETTCVCKNGFIGDGVTNCTATCTSACNPNATCVGTTCVCKNGFIGDGISNCTATCANPCNPNATCVGTTCVCNDAFIGDGVVNCTATCASACNPNATCVGTTCVCNNGFIGDGISNCTATCASPCNPNATCVGTTCVCNDAFIGDGVVNCTATCASACNPNATCVGTTCVCNNGFIGDGISNCTATCASPCNPNATCVGTTCVCNDAFIGDGVVSCTATCASACNPNATCVGTTCVCNDAFIGDGVVNCTATCASACNPNATCVGTTCVCKNGFIGDGVSNCTVTCDSACNPNATCVGTTCVCKNGFIGDGISNCTATCASACNPNATCVGTTCVCNNGFIGDGISNCTATCSSACNSNATCIGTTCVCNSGYFGDGINSCTVSAICSSCHPNATCNGTACVCKNGYNGDGINSCIGTCSTGGFASCSNILLYNCDFEKGVICSQLSSTNGAWKVNSFGTPLDGTGPFGAANGLWYIYFDSVMYPNGGTLVYTQTNSLLSNSFILSFNLHAFGVNCIQFEIKFKNANGVVISASNAFVVYNQTQMSSTVAYTPYNLQFNLLSPFQTIEFIATSNGQRANYAIDNIVLKAVPPCLLSCNSNATCNGITCVCNPGFIGDGVSSCTATCATACNPNATCVGTTCVCNKGFIGDGLSNCTPTCAIACNPNATCVGTTCVCNKGFNGDGINNCTAACATACNPNATCVGTACVCNKSFIGDGINNCTATCSSTCHLNATCVGTTCICENGLLGDGINNCTVPPSCPVCHPNATCNGSTCICKTGYNGDGINSCIGTCSTGGFASCSNILLYNCDFEKGVICSQLSSTNGAWKVNSFGTPLDGTGPFGAANGLWYIYFDSVMYPNGGTLVYTQTNSLLSNSFILSFNLHAFGVNCIQFEIKFKNANGVVISASNAFVVYNQTQMSSTVAYTPYNLQFNLLSPFQTIEFIATSNGQRANYAIDNIVLKAVPPCLLSCNSNATCNGTTCVCNPGFIGDGVNSCTATCATACNSNATCVGTTCVCKNGFIGDGINNCTATCSSACNPNATCVDTSCVCKNGFIGDGINNCTATCSSACNPNATCVDTTCVCKNGFIGDGINNCTATCSSACNPNATCVDTTCVCKNGFIGDGINNCTATCSSACNPNATCVDTTCVCKNGFIGDGINNCTATCSSACNPNATCVDTTCVCKNGFIGDGINNCTATCSSACNPNATCVDTTCVCKNGFIGDGINNCTATCSSACNPNATCVDTTCVCKNGFIGDGINNCTATCATACNPNASCVGTSCVCNKGFIGDGVSNCSATCLSICSPNARCIGTTCVCNDGFVGDGINNCTVPINCPVCHPNATCNGTTCICKTGYNGDGISSCIGTCSTGGLASCSNILLYNCDFEQGVLCSQLNSTNDAWKVNSFGTPLDGTGPSGAANGQRYVYFDSVRYPNGGTLVYTQIKPLPSNSFILSFNLHAFGVNCIQFEIKFKNANGVVISASNAFVVYNQTQMSSIAPYTPYNLEFDLLSPFQTIEFIVTSNGPRANYAIDNIVLKAIPPCLISCNSNAMCNGTTCVCKAGFIGDGVNSCTATCSSACHSNATCVDTTCVCKNGFFGDGVNSCTATCSSACNPNATCVGTTCICKNGFIGDGINNCTATCSSACNPNATCVGTTCICNTGFVGDGINSCTATCPTCNPNATCVGSTCVCNKGFIGDGVNQCAVTCANVCHPNAICDGTNCICKSGFFGDGVTNCAVSCQGTCNPNAFCSGATCICKNGFIGDGVVNCSATCSNVCHPNAFCQGTTCVCNNGFVGDGVNTCYALPISLTDWGSWSACIENVCGNGVQSRQRSCLAQCGAVLQSDLYQVISCQTSKCFNNTLTQWSGYSDCSATCGSNGVRTRYRTCSPLVQNGCVGIALTDFISCEQLACPQVGVTDWSGWTGCSSSCINTASPSQWRWRSCSCDSCSQCDNSVTVVDSRTCNNVPCDSSCRSSMISYIIVIDSSSSVSDYYWQLEKSFVKKFAASVGFTSNTTFGLVNFASSARTEFGCRSFTDATSFNTALDSVAMINGGTAINAGLTQAINLMQSSDCRGKKVLLFTTDGQENIETDPLKISATYQTVRSLANYIYIPYVNNPDVPSHPDPVALDLLVANGKGSDKEFTYYSDVNDATYIPDLVLSGLCMDNSAWTSWSSYSQCSISCGGTGFTYRQRTCLNGGNVATNCPGADYDVSPCYTSSCSYLTNWNSWSDCSSSCRQNLSTSLLQVRTRSCVQNIAPCQGVLLETRECNTNLFCGGSWGNWGPYSACSATCSLGSDYSSTMVRSRLCLNDTFYFGCVGSSIDIAPCNNQIGCPGILTVWSTWSGCEGQCQQDPLTSETRIRRCVDASSPFNCNGTNLIESRNCFEGLPCQGSWNSWSNWTSCSQSCLISNLTLPFQSRNRVCVGSTLTGNCYGGKSSEIQTCNTNFPCPGQWSEWGPYTPCSETCQNNVLVDPKQVRRRVCLNAALGGACEGSAGSNEQYQTIVCNRLVICPVMGTWTLWSAWSACSSSCDMGFSTRTRVCTQPNIPSAGNDCVGSWNQTTSCNNGDCPKYCNIPKSCNCSQVPQFNNFTTFLSFNNMNMTSVDNVLLRLSPWTVDYVNETLESCNIPRLTSSLDRLMQDILALNMVKTRLEMLINNTQFAITCNSNIPITNELWNYFDYLYERVVFLTAVNIEFEAFRIRYDAAISACKQYGWFHQLLFNVAQRYF</sequence>
<dbReference type="InterPro" id="IPR000742">
    <property type="entry name" value="EGF"/>
</dbReference>
<feature type="domain" description="MAM" evidence="5">
    <location>
        <begin position="1608"/>
        <end position="1774"/>
    </location>
</feature>
<dbReference type="SUPFAM" id="SSF82895">
    <property type="entry name" value="TSP-1 type 1 repeat"/>
    <property type="match status" value="6"/>
</dbReference>
<feature type="domain" description="MAM" evidence="5">
    <location>
        <begin position="1037"/>
        <end position="1203"/>
    </location>
</feature>
<dbReference type="SMART" id="SM00327">
    <property type="entry name" value="VWA"/>
    <property type="match status" value="1"/>
</dbReference>
<evidence type="ECO:0000313" key="7">
    <source>
        <dbReference type="Proteomes" id="UP001652625"/>
    </source>
</evidence>
<dbReference type="GeneID" id="100210856"/>
<dbReference type="Pfam" id="PF25024">
    <property type="entry name" value="EGF_TEN"/>
    <property type="match status" value="3"/>
</dbReference>
<dbReference type="SMART" id="SM00261">
    <property type="entry name" value="FU"/>
    <property type="match status" value="3"/>
</dbReference>
<evidence type="ECO:0000256" key="2">
    <source>
        <dbReference type="ARBA" id="ARBA00022737"/>
    </source>
</evidence>
<dbReference type="Pfam" id="PF00092">
    <property type="entry name" value="VWA"/>
    <property type="match status" value="1"/>
</dbReference>
<evidence type="ECO:0000256" key="3">
    <source>
        <dbReference type="ARBA" id="ARBA00023157"/>
    </source>
</evidence>
<dbReference type="InterPro" id="IPR000998">
    <property type="entry name" value="MAM_dom"/>
</dbReference>
<dbReference type="PANTHER" id="PTHR11219:SF69">
    <property type="entry name" value="TENEURIN-A"/>
    <property type="match status" value="1"/>
</dbReference>
<feature type="domain" description="VWFA" evidence="6">
    <location>
        <begin position="2203"/>
        <end position="2387"/>
    </location>
</feature>
<dbReference type="SUPFAM" id="SSF49899">
    <property type="entry name" value="Concanavalin A-like lectins/glucanases"/>
    <property type="match status" value="1"/>
</dbReference>
<proteinExistence type="predicted"/>
<dbReference type="Gene3D" id="2.60.120.200">
    <property type="match status" value="4"/>
</dbReference>
<dbReference type="Gene3D" id="2.10.25.10">
    <property type="entry name" value="Laminin"/>
    <property type="match status" value="5"/>
</dbReference>
<dbReference type="SUPFAM" id="SSF53300">
    <property type="entry name" value="vWA-like"/>
    <property type="match status" value="1"/>
</dbReference>
<dbReference type="PANTHER" id="PTHR11219">
    <property type="entry name" value="TENEURIN AND N-ACETYLGLUCOSAMINE-1-PHOSPHODIESTER ALPHA-N-ACETYLGLUCOSAMINIDASE"/>
    <property type="match status" value="1"/>
</dbReference>
<dbReference type="InterPro" id="IPR006212">
    <property type="entry name" value="Furin_repeat"/>
</dbReference>
<dbReference type="InterPro" id="IPR002035">
    <property type="entry name" value="VWF_A"/>
</dbReference>
<evidence type="ECO:0000256" key="1">
    <source>
        <dbReference type="ARBA" id="ARBA00022536"/>
    </source>
</evidence>
<evidence type="ECO:0000313" key="8">
    <source>
        <dbReference type="RefSeq" id="XP_065657088.1"/>
    </source>
</evidence>
<evidence type="ECO:0000259" key="5">
    <source>
        <dbReference type="PROSITE" id="PS50060"/>
    </source>
</evidence>
<dbReference type="SMART" id="SM00181">
    <property type="entry name" value="EGF"/>
    <property type="match status" value="40"/>
</dbReference>
<dbReference type="PROSITE" id="PS50060">
    <property type="entry name" value="MAM_2"/>
    <property type="match status" value="4"/>
</dbReference>
<keyword evidence="1" id="KW-0245">EGF-like domain</keyword>
<reference evidence="8" key="1">
    <citation type="submission" date="2025-08" db="UniProtKB">
        <authorList>
            <consortium name="RefSeq"/>
        </authorList>
    </citation>
    <scope>IDENTIFICATION</scope>
</reference>
<evidence type="ECO:0000256" key="4">
    <source>
        <dbReference type="SAM" id="SignalP"/>
    </source>
</evidence>
<feature type="domain" description="MAM" evidence="5">
    <location>
        <begin position="29"/>
        <end position="189"/>
    </location>
</feature>
<feature type="chain" id="PRO_5047473695" evidence="4">
    <location>
        <begin position="25"/>
        <end position="2952"/>
    </location>
</feature>
<name>A0ABM4C675_HYDVU</name>
<keyword evidence="4" id="KW-0732">Signal</keyword>
<dbReference type="InterPro" id="IPR013320">
    <property type="entry name" value="ConA-like_dom_sf"/>
</dbReference>
<evidence type="ECO:0000259" key="6">
    <source>
        <dbReference type="PROSITE" id="PS50234"/>
    </source>
</evidence>